<keyword evidence="5" id="KW-0411">Iron-sulfur</keyword>
<dbReference type="EMBL" id="CP063304">
    <property type="protein sequence ID" value="QOV19391.1"/>
    <property type="molecule type" value="Genomic_DNA"/>
</dbReference>
<keyword evidence="4" id="KW-0408">Iron</keyword>
<evidence type="ECO:0000313" key="6">
    <source>
        <dbReference type="EMBL" id="QOV19391.1"/>
    </source>
</evidence>
<dbReference type="GO" id="GO:0051539">
    <property type="term" value="F:4 iron, 4 sulfur cluster binding"/>
    <property type="evidence" value="ECO:0007669"/>
    <property type="project" value="UniProtKB-KW"/>
</dbReference>
<dbReference type="GO" id="GO:0016491">
    <property type="term" value="F:oxidoreductase activity"/>
    <property type="evidence" value="ECO:0007669"/>
    <property type="project" value="UniProtKB-KW"/>
</dbReference>
<gene>
    <name evidence="6" type="ORF">INP51_15915</name>
</gene>
<proteinExistence type="predicted"/>
<reference evidence="6 7" key="1">
    <citation type="submission" date="2020-10" db="EMBL/GenBank/DDBJ databases">
        <title>Blautia liquoris sp.nov., isolated from the mud in a fermentation cellar used for the production of Chinese strong-flavoured liquor.</title>
        <authorList>
            <person name="Lu L."/>
        </authorList>
    </citation>
    <scope>NUCLEOTIDE SEQUENCE [LARGE SCALE GENOMIC DNA]</scope>
    <source>
        <strain evidence="6 7">LZLJ-3</strain>
    </source>
</reference>
<name>A0A7M2RH82_9FIRM</name>
<evidence type="ECO:0000313" key="7">
    <source>
        <dbReference type="Proteomes" id="UP000593601"/>
    </source>
</evidence>
<protein>
    <submittedName>
        <fullName evidence="6">FAD-dependent oxidoreductase</fullName>
    </submittedName>
</protein>
<dbReference type="Gene3D" id="3.50.50.60">
    <property type="entry name" value="FAD/NAD(P)-binding domain"/>
    <property type="match status" value="1"/>
</dbReference>
<dbReference type="PANTHER" id="PTHR43498">
    <property type="entry name" value="FERREDOXIN:COB-COM HETERODISULFIDE REDUCTASE SUBUNIT A"/>
    <property type="match status" value="1"/>
</dbReference>
<organism evidence="6 7">
    <name type="scientific">Blautia liquoris</name>
    <dbReference type="NCBI Taxonomy" id="2779518"/>
    <lineage>
        <taxon>Bacteria</taxon>
        <taxon>Bacillati</taxon>
        <taxon>Bacillota</taxon>
        <taxon>Clostridia</taxon>
        <taxon>Lachnospirales</taxon>
        <taxon>Lachnospiraceae</taxon>
        <taxon>Blautia</taxon>
    </lineage>
</organism>
<dbReference type="InterPro" id="IPR036188">
    <property type="entry name" value="FAD/NAD-bd_sf"/>
</dbReference>
<dbReference type="GO" id="GO:0046872">
    <property type="term" value="F:metal ion binding"/>
    <property type="evidence" value="ECO:0007669"/>
    <property type="project" value="UniProtKB-KW"/>
</dbReference>
<evidence type="ECO:0000256" key="2">
    <source>
        <dbReference type="ARBA" id="ARBA00022723"/>
    </source>
</evidence>
<dbReference type="SUPFAM" id="SSF51905">
    <property type="entry name" value="FAD/NAD(P)-binding domain"/>
    <property type="match status" value="1"/>
</dbReference>
<dbReference type="Proteomes" id="UP000593601">
    <property type="component" value="Chromosome"/>
</dbReference>
<accession>A0A7M2RH82</accession>
<evidence type="ECO:0000256" key="3">
    <source>
        <dbReference type="ARBA" id="ARBA00023002"/>
    </source>
</evidence>
<dbReference type="Pfam" id="PF12831">
    <property type="entry name" value="FAD_oxidored"/>
    <property type="match status" value="3"/>
</dbReference>
<dbReference type="InterPro" id="IPR039650">
    <property type="entry name" value="HdrA-like"/>
</dbReference>
<keyword evidence="1" id="KW-0004">4Fe-4S</keyword>
<dbReference type="AlphaFoldDB" id="A0A7M2RH82"/>
<evidence type="ECO:0000256" key="4">
    <source>
        <dbReference type="ARBA" id="ARBA00023004"/>
    </source>
</evidence>
<evidence type="ECO:0000256" key="5">
    <source>
        <dbReference type="ARBA" id="ARBA00023014"/>
    </source>
</evidence>
<dbReference type="PANTHER" id="PTHR43498:SF1">
    <property type="entry name" value="COB--COM HETERODISULFIDE REDUCTASE IRON-SULFUR SUBUNIT A"/>
    <property type="match status" value="1"/>
</dbReference>
<keyword evidence="7" id="KW-1185">Reference proteome</keyword>
<sequence>MSYSKSYTVIIGGGLSGIALALAVKRAGGNPLVVEKRAYLGYEMVGRYQMYVEKNAETDEETSAWQTEFSLQPVQIENEYCFYQGETKAQLLRRLREESIPYLFFCSLAGVFTDEYNQLSAVLLANSYGLYQVKASHLVDCSGEDTVRHILSIEKSPSRLLHSAYTIEVENIKTKETRLSGTANWNGSVNYHHSKRADTSLLSIALMKNEMSAGDRFSRSKEENRVKSVAADVIGQLRKIPGNEQVEVKNIGFEAAVEYEEEWVPQLAVIDNIYQNPYVLHFNFSERDLINLMNEAASLAAKIHKREGATSSQLYLYGEALEQKQLCRLEDEAIVWMDVEMWPLQLMETELPLYLTDATIVGLGASGMAALEAIRQDSQYIGVELQSLLGGTRTAGHVPNYYYGYRGGHTEKLNRRLKDFEKQVLNLHKTDPNQLDRNSLALMFHSEAYENNDKMLLQAVVCGAYCKEERLHTILVNDSWGLCYIKATNTIDTSGNGDVAALAGCRFEYGDPQDGVPQTFSQWGIDEKNVPLFHEQRFSGDYDAVDVTSFTDMMRASTVAQLNNSTYYSSNPVSYREGRRIVGEEYLTLAEAISGKQPHQFFAVAESTIDNHGRTSTELARMGLACCEKIYKIALPFGCFRPLGIAGLFVGGKAISAERDVVGTVRMNADVQNAGYALGIAVRKSNLKEKDPDYEKVCGQLQEEGLIPKEFLQQQRLGAEEAVTQLDEKDPYRLLEVLLQQEEEVVPYLRNAFATAEVETKKMTYAKCLAWFGDASGSELLKKRMEYLIKYEVIDENSDISTRCDAVKHGVQGDINDYWELNQLILVSEKIGDADFDELLIRAATVATAGGQPHVSKITYYASRRDMIEVPFYERIFNLAYVFSKRPIPQAKKALEHILEQENIGGNFYTYDPEELPLFFSSYLELTVAIAAALCGSTNAQKKVQAYTGDCRSVLAKFARRYQDIISDVTV</sequence>
<evidence type="ECO:0000256" key="1">
    <source>
        <dbReference type="ARBA" id="ARBA00022485"/>
    </source>
</evidence>
<dbReference type="KEGG" id="bliq:INP51_15915"/>
<dbReference type="RefSeq" id="WP_193735711.1">
    <property type="nucleotide sequence ID" value="NZ_CP063304.1"/>
</dbReference>
<keyword evidence="3" id="KW-0560">Oxidoreductase</keyword>
<keyword evidence="2" id="KW-0479">Metal-binding</keyword>